<sequence length="93" mass="9515">MRHTVAVSGAVCFALFLLAGCGGPTTPDTEGQTLTRAVQALADSGVADEDITVVAAEGGAPARRLTDLGTELGDPDELYVCDQDPTASPRRSP</sequence>
<keyword evidence="2" id="KW-0732">Signal</keyword>
<dbReference type="Proteomes" id="UP000502706">
    <property type="component" value="Chromosome"/>
</dbReference>
<feature type="region of interest" description="Disordered" evidence="1">
    <location>
        <begin position="74"/>
        <end position="93"/>
    </location>
</feature>
<organism evidence="3 4">
    <name type="scientific">Rubrobacter marinus</name>
    <dbReference type="NCBI Taxonomy" id="2653852"/>
    <lineage>
        <taxon>Bacteria</taxon>
        <taxon>Bacillati</taxon>
        <taxon>Actinomycetota</taxon>
        <taxon>Rubrobacteria</taxon>
        <taxon>Rubrobacterales</taxon>
        <taxon>Rubrobacteraceae</taxon>
        <taxon>Rubrobacter</taxon>
    </lineage>
</organism>
<dbReference type="KEGG" id="rmar:GBA65_15470"/>
<dbReference type="PROSITE" id="PS51257">
    <property type="entry name" value="PROKAR_LIPOPROTEIN"/>
    <property type="match status" value="1"/>
</dbReference>
<evidence type="ECO:0000256" key="2">
    <source>
        <dbReference type="SAM" id="SignalP"/>
    </source>
</evidence>
<proteinExistence type="predicted"/>
<gene>
    <name evidence="3" type="ORF">GBA65_15470</name>
</gene>
<dbReference type="RefSeq" id="WP_166397369.1">
    <property type="nucleotide sequence ID" value="NZ_CP045121.1"/>
</dbReference>
<evidence type="ECO:0000313" key="4">
    <source>
        <dbReference type="Proteomes" id="UP000502706"/>
    </source>
</evidence>
<evidence type="ECO:0000313" key="3">
    <source>
        <dbReference type="EMBL" id="QIN79696.1"/>
    </source>
</evidence>
<feature type="chain" id="PRO_5038678888" evidence="2">
    <location>
        <begin position="20"/>
        <end position="93"/>
    </location>
</feature>
<accession>A0A6G8PZR4</accession>
<evidence type="ECO:0000256" key="1">
    <source>
        <dbReference type="SAM" id="MobiDB-lite"/>
    </source>
</evidence>
<dbReference type="EMBL" id="CP045121">
    <property type="protein sequence ID" value="QIN79696.1"/>
    <property type="molecule type" value="Genomic_DNA"/>
</dbReference>
<feature type="signal peptide" evidence="2">
    <location>
        <begin position="1"/>
        <end position="19"/>
    </location>
</feature>
<reference evidence="3 4" key="1">
    <citation type="submission" date="2019-10" db="EMBL/GenBank/DDBJ databases">
        <title>Rubrobacter sp nov SCSIO 52915 isolated from a deep-sea sediment in the South China Sea.</title>
        <authorList>
            <person name="Chen R.W."/>
        </authorList>
    </citation>
    <scope>NUCLEOTIDE SEQUENCE [LARGE SCALE GENOMIC DNA]</scope>
    <source>
        <strain evidence="3 4">SCSIO 52915</strain>
    </source>
</reference>
<protein>
    <submittedName>
        <fullName evidence="3">Uncharacterized protein</fullName>
    </submittedName>
</protein>
<name>A0A6G8PZR4_9ACTN</name>
<dbReference type="AlphaFoldDB" id="A0A6G8PZR4"/>
<keyword evidence="4" id="KW-1185">Reference proteome</keyword>